<evidence type="ECO:0000256" key="1">
    <source>
        <dbReference type="SAM" id="MobiDB-lite"/>
    </source>
</evidence>
<dbReference type="Gene3D" id="2.40.50.100">
    <property type="match status" value="1"/>
</dbReference>
<dbReference type="SUPFAM" id="SSF111369">
    <property type="entry name" value="HlyD-like secretion proteins"/>
    <property type="match status" value="1"/>
</dbReference>
<proteinExistence type="predicted"/>
<gene>
    <name evidence="4" type="ORF">AUC69_14300</name>
</gene>
<accession>A0A1E3VT98</accession>
<dbReference type="InterPro" id="IPR050739">
    <property type="entry name" value="MFP"/>
</dbReference>
<dbReference type="STRING" id="1774969.AUC69_14300"/>
<evidence type="ECO:0000259" key="3">
    <source>
        <dbReference type="Pfam" id="PF25917"/>
    </source>
</evidence>
<protein>
    <recommendedName>
        <fullName evidence="3">Multidrug resistance protein MdtA-like barrel-sandwich hybrid domain-containing protein</fullName>
    </recommendedName>
</protein>
<dbReference type="PANTHER" id="PTHR30386">
    <property type="entry name" value="MEMBRANE FUSION SUBUNIT OF EMRAB-TOLC MULTIDRUG EFFLUX PUMP"/>
    <property type="match status" value="1"/>
</dbReference>
<keyword evidence="5" id="KW-1185">Reference proteome</keyword>
<feature type="transmembrane region" description="Helical" evidence="2">
    <location>
        <begin position="22"/>
        <end position="42"/>
    </location>
</feature>
<dbReference type="Proteomes" id="UP000094472">
    <property type="component" value="Unassembled WGS sequence"/>
</dbReference>
<evidence type="ECO:0000256" key="2">
    <source>
        <dbReference type="SAM" id="Phobius"/>
    </source>
</evidence>
<dbReference type="Gene3D" id="1.10.287.470">
    <property type="entry name" value="Helix hairpin bin"/>
    <property type="match status" value="1"/>
</dbReference>
<dbReference type="InterPro" id="IPR058625">
    <property type="entry name" value="MdtA-like_BSH"/>
</dbReference>
<organism evidence="4 5">
    <name type="scientific">Methyloceanibacter superfactus</name>
    <dbReference type="NCBI Taxonomy" id="1774969"/>
    <lineage>
        <taxon>Bacteria</taxon>
        <taxon>Pseudomonadati</taxon>
        <taxon>Pseudomonadota</taxon>
        <taxon>Alphaproteobacteria</taxon>
        <taxon>Hyphomicrobiales</taxon>
        <taxon>Hyphomicrobiaceae</taxon>
        <taxon>Methyloceanibacter</taxon>
    </lineage>
</organism>
<sequence>MNQDASTAAQTPAKSASAKGRWIALFVLLTITVIGVLGYWRYAELYPSTDNAYTGTDVVRVAPQISGAVAHVYVQDDDKVAMGDPLFDLDPTPYEAALRNARAQFDAAANAAGTAADNLKAAAAELETARAALGDAIAKYRDAKDQQKPDEPPSSQVTDA</sequence>
<keyword evidence="2" id="KW-1133">Transmembrane helix</keyword>
<evidence type="ECO:0000313" key="5">
    <source>
        <dbReference type="Proteomes" id="UP000094472"/>
    </source>
</evidence>
<keyword evidence="2" id="KW-0472">Membrane</keyword>
<dbReference type="Pfam" id="PF25917">
    <property type="entry name" value="BSH_RND"/>
    <property type="match status" value="1"/>
</dbReference>
<comment type="caution">
    <text evidence="4">The sequence shown here is derived from an EMBL/GenBank/DDBJ whole genome shotgun (WGS) entry which is preliminary data.</text>
</comment>
<name>A0A1E3VT98_9HYPH</name>
<dbReference type="PANTHER" id="PTHR30386:SF24">
    <property type="entry name" value="MULTIDRUG RESISTANCE EFFLUX PUMP"/>
    <property type="match status" value="1"/>
</dbReference>
<dbReference type="AlphaFoldDB" id="A0A1E3VT98"/>
<feature type="domain" description="Multidrug resistance protein MdtA-like barrel-sandwich hybrid" evidence="3">
    <location>
        <begin position="58"/>
        <end position="100"/>
    </location>
</feature>
<feature type="region of interest" description="Disordered" evidence="1">
    <location>
        <begin position="140"/>
        <end position="160"/>
    </location>
</feature>
<keyword evidence="2" id="KW-0812">Transmembrane</keyword>
<dbReference type="RefSeq" id="WP_083239372.1">
    <property type="nucleotide sequence ID" value="NZ_LPWF01000028.1"/>
</dbReference>
<evidence type="ECO:0000313" key="4">
    <source>
        <dbReference type="EMBL" id="ODR96753.1"/>
    </source>
</evidence>
<reference evidence="4 5" key="1">
    <citation type="journal article" date="2016" name="Environ. Microbiol.">
        <title>New Methyloceanibacter diversity from North Sea sediments includes methanotroph containing solely the soluble methane monooxygenase.</title>
        <authorList>
            <person name="Vekeman B."/>
            <person name="Kerckhof F.M."/>
            <person name="Cremers G."/>
            <person name="de Vos P."/>
            <person name="Vandamme P."/>
            <person name="Boon N."/>
            <person name="Op den Camp H.J."/>
            <person name="Heylen K."/>
        </authorList>
    </citation>
    <scope>NUCLEOTIDE SEQUENCE [LARGE SCALE GENOMIC DNA]</scope>
    <source>
        <strain evidence="4 5">R-67175</strain>
    </source>
</reference>
<dbReference type="EMBL" id="LPWF01000028">
    <property type="protein sequence ID" value="ODR96753.1"/>
    <property type="molecule type" value="Genomic_DNA"/>
</dbReference>
<dbReference type="OrthoDB" id="9811754at2"/>
<feature type="compositionally biased region" description="Basic and acidic residues" evidence="1">
    <location>
        <begin position="140"/>
        <end position="151"/>
    </location>
</feature>